<dbReference type="PROSITE" id="PS51257">
    <property type="entry name" value="PROKAR_LIPOPROTEIN"/>
    <property type="match status" value="1"/>
</dbReference>
<keyword evidence="2" id="KW-0732">Signal</keyword>
<evidence type="ECO:0008006" key="5">
    <source>
        <dbReference type="Google" id="ProtNLM"/>
    </source>
</evidence>
<organism evidence="3 4">
    <name type="scientific">Azospirillum rugosum</name>
    <dbReference type="NCBI Taxonomy" id="416170"/>
    <lineage>
        <taxon>Bacteria</taxon>
        <taxon>Pseudomonadati</taxon>
        <taxon>Pseudomonadota</taxon>
        <taxon>Alphaproteobacteria</taxon>
        <taxon>Rhodospirillales</taxon>
        <taxon>Azospirillaceae</taxon>
        <taxon>Azospirillum</taxon>
    </lineage>
</organism>
<sequence length="110" mass="11788">MEAKALKRVLPLIALLASSACAVKTVDCSLLSDQEIADAHRNGQCGNVFARTHDEVIPVGSVVPPQRRKARPPNAQLLDDPGPAVIQAEAEKRAKTATRPPRTQSAQNFP</sequence>
<evidence type="ECO:0000256" key="1">
    <source>
        <dbReference type="SAM" id="MobiDB-lite"/>
    </source>
</evidence>
<keyword evidence="4" id="KW-1185">Reference proteome</keyword>
<feature type="region of interest" description="Disordered" evidence="1">
    <location>
        <begin position="63"/>
        <end position="110"/>
    </location>
</feature>
<feature type="chain" id="PRO_5046464643" description="Secreted protein" evidence="2">
    <location>
        <begin position="23"/>
        <end position="110"/>
    </location>
</feature>
<name>A0ABS4SDB3_9PROT</name>
<comment type="caution">
    <text evidence="3">The sequence shown here is derived from an EMBL/GenBank/DDBJ whole genome shotgun (WGS) entry which is preliminary data.</text>
</comment>
<reference evidence="3 4" key="1">
    <citation type="submission" date="2021-03" db="EMBL/GenBank/DDBJ databases">
        <title>Genomic Encyclopedia of Type Strains, Phase III (KMG-III): the genomes of soil and plant-associated and newly described type strains.</title>
        <authorList>
            <person name="Whitman W."/>
        </authorList>
    </citation>
    <scope>NUCLEOTIDE SEQUENCE [LARGE SCALE GENOMIC DNA]</scope>
    <source>
        <strain evidence="3 4">IMMIB AFH-6</strain>
    </source>
</reference>
<protein>
    <recommendedName>
        <fullName evidence="5">Secreted protein</fullName>
    </recommendedName>
</protein>
<proteinExistence type="predicted"/>
<accession>A0ABS4SDB3</accession>
<evidence type="ECO:0000313" key="4">
    <source>
        <dbReference type="Proteomes" id="UP000781958"/>
    </source>
</evidence>
<dbReference type="EMBL" id="JAGINP010000001">
    <property type="protein sequence ID" value="MBP2290561.1"/>
    <property type="molecule type" value="Genomic_DNA"/>
</dbReference>
<dbReference type="Proteomes" id="UP000781958">
    <property type="component" value="Unassembled WGS sequence"/>
</dbReference>
<evidence type="ECO:0000313" key="3">
    <source>
        <dbReference type="EMBL" id="MBP2290561.1"/>
    </source>
</evidence>
<dbReference type="RefSeq" id="WP_209762791.1">
    <property type="nucleotide sequence ID" value="NZ_JAGINP010000001.1"/>
</dbReference>
<gene>
    <name evidence="3" type="ORF">J2851_000298</name>
</gene>
<feature type="compositionally biased region" description="Polar residues" evidence="1">
    <location>
        <begin position="101"/>
        <end position="110"/>
    </location>
</feature>
<evidence type="ECO:0000256" key="2">
    <source>
        <dbReference type="SAM" id="SignalP"/>
    </source>
</evidence>
<feature type="signal peptide" evidence="2">
    <location>
        <begin position="1"/>
        <end position="22"/>
    </location>
</feature>